<accession>A0A0D9ZEI0</accession>
<protein>
    <recommendedName>
        <fullName evidence="4">DUF834 domain-containing protein</fullName>
    </recommendedName>
</protein>
<dbReference type="EnsemblPlants" id="OGLUM03G37350.1">
    <property type="protein sequence ID" value="OGLUM03G37350.1"/>
    <property type="gene ID" value="OGLUM03G37350"/>
</dbReference>
<evidence type="ECO:0008006" key="4">
    <source>
        <dbReference type="Google" id="ProtNLM"/>
    </source>
</evidence>
<keyword evidence="3" id="KW-1185">Reference proteome</keyword>
<dbReference type="Proteomes" id="UP000026961">
    <property type="component" value="Chromosome 3"/>
</dbReference>
<feature type="compositionally biased region" description="Basic and acidic residues" evidence="1">
    <location>
        <begin position="9"/>
        <end position="22"/>
    </location>
</feature>
<dbReference type="AlphaFoldDB" id="A0A0D9ZEI0"/>
<dbReference type="HOGENOM" id="CLU_2780303_0_0_1"/>
<feature type="region of interest" description="Disordered" evidence="1">
    <location>
        <begin position="1"/>
        <end position="49"/>
    </location>
</feature>
<evidence type="ECO:0000313" key="2">
    <source>
        <dbReference type="EnsemblPlants" id="OGLUM03G37350.1"/>
    </source>
</evidence>
<name>A0A0D9ZEI0_9ORYZ</name>
<evidence type="ECO:0000313" key="3">
    <source>
        <dbReference type="Proteomes" id="UP000026961"/>
    </source>
</evidence>
<reference evidence="2" key="1">
    <citation type="submission" date="2015-04" db="UniProtKB">
        <authorList>
            <consortium name="EnsemblPlants"/>
        </authorList>
    </citation>
    <scope>IDENTIFICATION</scope>
</reference>
<dbReference type="Gramene" id="OGLUM03G37350.1">
    <property type="protein sequence ID" value="OGLUM03G37350.1"/>
    <property type="gene ID" value="OGLUM03G37350"/>
</dbReference>
<sequence length="69" mass="7476">MALVARAQEGGRDGGSRREKWPHQLLNGGDYGLSRWRQGEAIPTDGGEMGKEIAVEAEREAGIAVAERK</sequence>
<reference evidence="2" key="2">
    <citation type="submission" date="2018-05" db="EMBL/GenBank/DDBJ databases">
        <title>OgluRS3 (Oryza glumaepatula Reference Sequence Version 3).</title>
        <authorList>
            <person name="Zhang J."/>
            <person name="Kudrna D."/>
            <person name="Lee S."/>
            <person name="Talag J."/>
            <person name="Welchert J."/>
            <person name="Wing R.A."/>
        </authorList>
    </citation>
    <scope>NUCLEOTIDE SEQUENCE [LARGE SCALE GENOMIC DNA]</scope>
</reference>
<evidence type="ECO:0000256" key="1">
    <source>
        <dbReference type="SAM" id="MobiDB-lite"/>
    </source>
</evidence>
<proteinExistence type="predicted"/>
<organism evidence="2">
    <name type="scientific">Oryza glumipatula</name>
    <dbReference type="NCBI Taxonomy" id="40148"/>
    <lineage>
        <taxon>Eukaryota</taxon>
        <taxon>Viridiplantae</taxon>
        <taxon>Streptophyta</taxon>
        <taxon>Embryophyta</taxon>
        <taxon>Tracheophyta</taxon>
        <taxon>Spermatophyta</taxon>
        <taxon>Magnoliopsida</taxon>
        <taxon>Liliopsida</taxon>
        <taxon>Poales</taxon>
        <taxon>Poaceae</taxon>
        <taxon>BOP clade</taxon>
        <taxon>Oryzoideae</taxon>
        <taxon>Oryzeae</taxon>
        <taxon>Oryzinae</taxon>
        <taxon>Oryza</taxon>
    </lineage>
</organism>